<name>K2PEN5_9HYPH</name>
<proteinExistence type="inferred from homology"/>
<dbReference type="PRINTS" id="PR00081">
    <property type="entry name" value="GDHRDH"/>
</dbReference>
<accession>K2PEN5</accession>
<dbReference type="PANTHER" id="PTHR42760">
    <property type="entry name" value="SHORT-CHAIN DEHYDROGENASES/REDUCTASES FAMILY MEMBER"/>
    <property type="match status" value="1"/>
</dbReference>
<comment type="similarity">
    <text evidence="1">Belongs to the short-chain dehydrogenases/reductases (SDR) family.</text>
</comment>
<dbReference type="eggNOG" id="COG1083">
    <property type="taxonomic scope" value="Bacteria"/>
</dbReference>
<dbReference type="Gene3D" id="3.40.50.720">
    <property type="entry name" value="NAD(P)-binding Rossmann-like Domain"/>
    <property type="match status" value="1"/>
</dbReference>
<dbReference type="GO" id="GO:0016616">
    <property type="term" value="F:oxidoreductase activity, acting on the CH-OH group of donors, NAD or NADP as acceptor"/>
    <property type="evidence" value="ECO:0007669"/>
    <property type="project" value="TreeGrafter"/>
</dbReference>
<gene>
    <name evidence="3" type="ORF">QWE_11261</name>
</gene>
<dbReference type="STRING" id="1156935.QWE_11261"/>
<dbReference type="Pfam" id="PF13561">
    <property type="entry name" value="adh_short_C2"/>
    <property type="match status" value="1"/>
</dbReference>
<dbReference type="SUPFAM" id="SSF51735">
    <property type="entry name" value="NAD(P)-binding Rossmann-fold domains"/>
    <property type="match status" value="1"/>
</dbReference>
<dbReference type="RefSeq" id="WP_006726242.1">
    <property type="nucleotide sequence ID" value="NZ_ALJF01000009.1"/>
</dbReference>
<dbReference type="EMBL" id="ALJF01000009">
    <property type="protein sequence ID" value="EKF59373.1"/>
    <property type="molecule type" value="Genomic_DNA"/>
</dbReference>
<dbReference type="InterPro" id="IPR029044">
    <property type="entry name" value="Nucleotide-diphossugar_trans"/>
</dbReference>
<dbReference type="Proteomes" id="UP000007123">
    <property type="component" value="Unassembled WGS sequence"/>
</dbReference>
<dbReference type="InterPro" id="IPR002347">
    <property type="entry name" value="SDR_fam"/>
</dbReference>
<dbReference type="PATRIC" id="fig|1156935.5.peg.2278"/>
<evidence type="ECO:0000313" key="3">
    <source>
        <dbReference type="EMBL" id="EKF59373.1"/>
    </source>
</evidence>
<keyword evidence="2" id="KW-0560">Oxidoreductase</keyword>
<protein>
    <submittedName>
        <fullName evidence="3">Short chain dehydrogenase</fullName>
    </submittedName>
</protein>
<dbReference type="InterPro" id="IPR036291">
    <property type="entry name" value="NAD(P)-bd_dom_sf"/>
</dbReference>
<sequence>MKRICTICARGGSKGLPGKNVMPLLGKPLIAWSVEQAVQSGLFQYVAVSSDDDTILEAAETAGAKILIRRPSDLATDSAAKVPAILHALRTAEAQTNEIFDILVDLDATSPLRLVEDISGAIRLLESTGCTNVITGAKARRSPYFNLVERSPDGFINLSKPSQITRRQDAPAAFDMNASIYAWQRDAFNSTPKVFYDDTLLYEMPEDRSLDIDTPLDFKIVELILRERGGSNRQDAFSLEGKVAVVTGASGILGRYFCRSLAERGAIVAALDLKGTGEVADEMQRISGRSLGIDMDVSDPSSCMSAIERIEQTLGPVDILHNNAASKGPELARFFDPVETFSPEIWRDIMKVNIDGYFFMAQAVGPRMAKRGRGSIIQTCSIYGVVGPDQRIYEGSDYLGMPINTPAVYSASKAGVDGLTKYLATYWGKDGVRVNSLTPGGVESGQNKEFSRRYSARVPLGRMAAPSDIANALAYLASDASSYVTGHNLIVDGGLTAW</sequence>
<dbReference type="PANTHER" id="PTHR42760:SF133">
    <property type="entry name" value="3-OXOACYL-[ACYL-CARRIER-PROTEIN] REDUCTASE"/>
    <property type="match status" value="1"/>
</dbReference>
<dbReference type="Gene3D" id="3.90.550.10">
    <property type="entry name" value="Spore Coat Polysaccharide Biosynthesis Protein SpsA, Chain A"/>
    <property type="match status" value="1"/>
</dbReference>
<reference evidence="3 4" key="1">
    <citation type="journal article" date="2012" name="J. Bacteriol.">
        <title>Draft Genome Sequence of Agrobacterium albertimagni Strain AOL15.</title>
        <authorList>
            <person name="Trimble W.L."/>
            <person name="Phung le T."/>
            <person name="Meyer F."/>
            <person name="Gilbert J.A."/>
            <person name="Silver S."/>
        </authorList>
    </citation>
    <scope>NUCLEOTIDE SEQUENCE [LARGE SCALE GENOMIC DNA]</scope>
    <source>
        <strain evidence="3 4">AOL15</strain>
    </source>
</reference>
<dbReference type="SUPFAM" id="SSF53448">
    <property type="entry name" value="Nucleotide-diphospho-sugar transferases"/>
    <property type="match status" value="1"/>
</dbReference>
<dbReference type="InterPro" id="IPR003329">
    <property type="entry name" value="Cytidylyl_trans"/>
</dbReference>
<comment type="caution">
    <text evidence="3">The sequence shown here is derived from an EMBL/GenBank/DDBJ whole genome shotgun (WGS) entry which is preliminary data.</text>
</comment>
<dbReference type="eggNOG" id="COG1028">
    <property type="taxonomic scope" value="Bacteria"/>
</dbReference>
<dbReference type="AlphaFoldDB" id="K2PEN5"/>
<dbReference type="Pfam" id="PF02348">
    <property type="entry name" value="CTP_transf_3"/>
    <property type="match status" value="1"/>
</dbReference>
<dbReference type="OrthoDB" id="286404at2"/>
<evidence type="ECO:0000256" key="2">
    <source>
        <dbReference type="ARBA" id="ARBA00023002"/>
    </source>
</evidence>
<organism evidence="3 4">
    <name type="scientific">Agrobacterium albertimagni AOL15</name>
    <dbReference type="NCBI Taxonomy" id="1156935"/>
    <lineage>
        <taxon>Bacteria</taxon>
        <taxon>Pseudomonadati</taxon>
        <taxon>Pseudomonadota</taxon>
        <taxon>Alphaproteobacteria</taxon>
        <taxon>Hyphomicrobiales</taxon>
        <taxon>Rhizobiaceae</taxon>
        <taxon>Rhizobium/Agrobacterium group</taxon>
        <taxon>Agrobacterium</taxon>
    </lineage>
</organism>
<dbReference type="FunFam" id="3.40.50.720:FF:000084">
    <property type="entry name" value="Short-chain dehydrogenase reductase"/>
    <property type="match status" value="1"/>
</dbReference>
<keyword evidence="4" id="KW-1185">Reference proteome</keyword>
<evidence type="ECO:0000313" key="4">
    <source>
        <dbReference type="Proteomes" id="UP000007123"/>
    </source>
</evidence>
<dbReference type="PRINTS" id="PR00080">
    <property type="entry name" value="SDRFAMILY"/>
</dbReference>
<evidence type="ECO:0000256" key="1">
    <source>
        <dbReference type="ARBA" id="ARBA00006484"/>
    </source>
</evidence>
<dbReference type="CDD" id="cd02513">
    <property type="entry name" value="CMP-NeuAc_Synthase"/>
    <property type="match status" value="1"/>
</dbReference>